<dbReference type="RefSeq" id="WP_345462524.1">
    <property type="nucleotide sequence ID" value="NZ_BAABKG010000005.1"/>
</dbReference>
<reference evidence="5" key="1">
    <citation type="journal article" date="2019" name="Int. J. Syst. Evol. Microbiol.">
        <title>The Global Catalogue of Microorganisms (GCM) 10K type strain sequencing project: providing services to taxonomists for standard genome sequencing and annotation.</title>
        <authorList>
            <consortium name="The Broad Institute Genomics Platform"/>
            <consortium name="The Broad Institute Genome Sequencing Center for Infectious Disease"/>
            <person name="Wu L."/>
            <person name="Ma J."/>
        </authorList>
    </citation>
    <scope>NUCLEOTIDE SEQUENCE [LARGE SCALE GENOMIC DNA]</scope>
    <source>
        <strain evidence="5">JCM 18459</strain>
    </source>
</reference>
<dbReference type="Pfam" id="PF17940">
    <property type="entry name" value="TetR_C_31"/>
    <property type="match status" value="1"/>
</dbReference>
<evidence type="ECO:0000313" key="5">
    <source>
        <dbReference type="Proteomes" id="UP001500221"/>
    </source>
</evidence>
<gene>
    <name evidence="4" type="ORF">GCM10023340_38370</name>
</gene>
<dbReference type="SUPFAM" id="SSF46689">
    <property type="entry name" value="Homeodomain-like"/>
    <property type="match status" value="1"/>
</dbReference>
<keyword evidence="1 2" id="KW-0238">DNA-binding</keyword>
<protein>
    <submittedName>
        <fullName evidence="4">ABC-F family ATP-binding cassette domain-containing protein</fullName>
    </submittedName>
</protein>
<dbReference type="Gene3D" id="1.10.357.10">
    <property type="entry name" value="Tetracycline Repressor, domain 2"/>
    <property type="match status" value="1"/>
</dbReference>
<accession>A0ABP9Q1W9</accession>
<proteinExistence type="predicted"/>
<evidence type="ECO:0000256" key="2">
    <source>
        <dbReference type="PROSITE-ProRule" id="PRU00335"/>
    </source>
</evidence>
<evidence type="ECO:0000313" key="4">
    <source>
        <dbReference type="EMBL" id="GAA5154572.1"/>
    </source>
</evidence>
<keyword evidence="4" id="KW-0547">Nucleotide-binding</keyword>
<dbReference type="InterPro" id="IPR036271">
    <property type="entry name" value="Tet_transcr_reg_TetR-rel_C_sf"/>
</dbReference>
<dbReference type="InterPro" id="IPR009057">
    <property type="entry name" value="Homeodomain-like_sf"/>
</dbReference>
<dbReference type="EMBL" id="BAABKG010000005">
    <property type="protein sequence ID" value="GAA5154572.1"/>
    <property type="molecule type" value="Genomic_DNA"/>
</dbReference>
<dbReference type="GO" id="GO:0005524">
    <property type="term" value="F:ATP binding"/>
    <property type="evidence" value="ECO:0007669"/>
    <property type="project" value="UniProtKB-KW"/>
</dbReference>
<evidence type="ECO:0000259" key="3">
    <source>
        <dbReference type="PROSITE" id="PS50977"/>
    </source>
</evidence>
<comment type="caution">
    <text evidence="4">The sequence shown here is derived from an EMBL/GenBank/DDBJ whole genome shotgun (WGS) entry which is preliminary data.</text>
</comment>
<keyword evidence="5" id="KW-1185">Reference proteome</keyword>
<dbReference type="InterPro" id="IPR001647">
    <property type="entry name" value="HTH_TetR"/>
</dbReference>
<evidence type="ECO:0000256" key="1">
    <source>
        <dbReference type="ARBA" id="ARBA00023125"/>
    </source>
</evidence>
<feature type="DNA-binding region" description="H-T-H motif" evidence="2">
    <location>
        <begin position="39"/>
        <end position="58"/>
    </location>
</feature>
<sequence length="209" mass="22394">MSSTTAAGPDRRSEPSPRMRAILDAALSVVATHGLRGLTHRAVDRAAGLPEGSTSAYLRTRRALQIGLAGHVADRLGTDVDRVLTEIGCLDDGDPAAVQALVRLFTGWVEDRDLLVAKVELTMEAARDPELAEPIRHDRERVVGLVAAVVDDHHHDRPTERAQTLVAAFDGVLLAALLREGAERTAFLNDALSLLMPVTGAPGPDPTRR</sequence>
<dbReference type="PROSITE" id="PS50977">
    <property type="entry name" value="HTH_TETR_2"/>
    <property type="match status" value="1"/>
</dbReference>
<keyword evidence="4" id="KW-0067">ATP-binding</keyword>
<name>A0ABP9Q1W9_9ACTN</name>
<dbReference type="Proteomes" id="UP001500221">
    <property type="component" value="Unassembled WGS sequence"/>
</dbReference>
<dbReference type="SUPFAM" id="SSF48498">
    <property type="entry name" value="Tetracyclin repressor-like, C-terminal domain"/>
    <property type="match status" value="1"/>
</dbReference>
<feature type="domain" description="HTH tetR-type" evidence="3">
    <location>
        <begin position="16"/>
        <end position="76"/>
    </location>
</feature>
<dbReference type="InterPro" id="IPR041583">
    <property type="entry name" value="TetR_C_31"/>
</dbReference>
<organism evidence="4 5">
    <name type="scientific">Nocardioides marinquilinus</name>
    <dbReference type="NCBI Taxonomy" id="1210400"/>
    <lineage>
        <taxon>Bacteria</taxon>
        <taxon>Bacillati</taxon>
        <taxon>Actinomycetota</taxon>
        <taxon>Actinomycetes</taxon>
        <taxon>Propionibacteriales</taxon>
        <taxon>Nocardioidaceae</taxon>
        <taxon>Nocardioides</taxon>
    </lineage>
</organism>